<feature type="transmembrane region" description="Helical" evidence="1">
    <location>
        <begin position="174"/>
        <end position="195"/>
    </location>
</feature>
<keyword evidence="1" id="KW-0472">Membrane</keyword>
<dbReference type="Proteomes" id="UP001515943">
    <property type="component" value="Unassembled WGS sequence"/>
</dbReference>
<name>A0ABX1FBG4_9PSEU</name>
<protein>
    <submittedName>
        <fullName evidence="2">Uncharacterized protein</fullName>
    </submittedName>
</protein>
<dbReference type="RefSeq" id="WP_167970550.1">
    <property type="nucleotide sequence ID" value="NZ_VSRL01000009.1"/>
</dbReference>
<keyword evidence="1" id="KW-0812">Transmembrane</keyword>
<reference evidence="2 3" key="1">
    <citation type="submission" date="2019-08" db="EMBL/GenBank/DDBJ databases">
        <title>Lentzea from Indian Himalayas.</title>
        <authorList>
            <person name="Mandal S."/>
            <person name="Mallick Gupta A."/>
            <person name="Maiti P.K."/>
            <person name="Sarkar J."/>
            <person name="Mandal S."/>
        </authorList>
    </citation>
    <scope>NUCLEOTIDE SEQUENCE [LARGE SCALE GENOMIC DNA]</scope>
    <source>
        <strain evidence="2 3">PSKA42</strain>
    </source>
</reference>
<evidence type="ECO:0000313" key="3">
    <source>
        <dbReference type="Proteomes" id="UP001515943"/>
    </source>
</evidence>
<feature type="transmembrane region" description="Helical" evidence="1">
    <location>
        <begin position="97"/>
        <end position="117"/>
    </location>
</feature>
<keyword evidence="3" id="KW-1185">Reference proteome</keyword>
<evidence type="ECO:0000256" key="1">
    <source>
        <dbReference type="SAM" id="Phobius"/>
    </source>
</evidence>
<organism evidence="2 3">
    <name type="scientific">Lentzea indica</name>
    <dbReference type="NCBI Taxonomy" id="2604800"/>
    <lineage>
        <taxon>Bacteria</taxon>
        <taxon>Bacillati</taxon>
        <taxon>Actinomycetota</taxon>
        <taxon>Actinomycetes</taxon>
        <taxon>Pseudonocardiales</taxon>
        <taxon>Pseudonocardiaceae</taxon>
        <taxon>Lentzea</taxon>
    </lineage>
</organism>
<comment type="caution">
    <text evidence="2">The sequence shown here is derived from an EMBL/GenBank/DDBJ whole genome shotgun (WGS) entry which is preliminary data.</text>
</comment>
<sequence length="211" mass="22404">MALGLLTLWFAGAAALSLVPARNGQKKPDGQWPVTKEDVKATPVTRRVRRLRLYAWLGLATAVAEGLASMPFFDAPRRVGAFVSPWPELERAWLVDLPSGVLAGFAVLVAIMIGLIAESVHKDAARIVRYGQSYLATKKQVPGGNSWVPTALIAALAVGAVVKAVVAMPGNAPLAVWLAGGRDALVLLALLAITVRTRQSAKDMVAELVHE</sequence>
<proteinExistence type="predicted"/>
<evidence type="ECO:0000313" key="2">
    <source>
        <dbReference type="EMBL" id="NKE56135.1"/>
    </source>
</evidence>
<dbReference type="EMBL" id="VSRL01000009">
    <property type="protein sequence ID" value="NKE56135.1"/>
    <property type="molecule type" value="Genomic_DNA"/>
</dbReference>
<feature type="transmembrane region" description="Helical" evidence="1">
    <location>
        <begin position="147"/>
        <end position="168"/>
    </location>
</feature>
<accession>A0ABX1FBG4</accession>
<gene>
    <name evidence="2" type="ORF">FXN61_04530</name>
</gene>
<keyword evidence="1" id="KW-1133">Transmembrane helix</keyword>